<dbReference type="HOGENOM" id="CLU_3075121_0_0_2"/>
<sequence>MQSKMKKKGNLVIVNASDGRNLGYSFIYPVEFDQHTIVLKLGEVQRKITNEK</sequence>
<dbReference type="AlphaFoldDB" id="D2RDF6"/>
<dbReference type="Proteomes" id="UP000001901">
    <property type="component" value="Chromosome"/>
</dbReference>
<name>D2RDF6_ARCPA</name>
<accession>D2RDF6</accession>
<organism evidence="1 2">
    <name type="scientific">Archaeoglobus profundus (strain DSM 5631 / JCM 9629 / NBRC 100127 / Av18)</name>
    <dbReference type="NCBI Taxonomy" id="572546"/>
    <lineage>
        <taxon>Archaea</taxon>
        <taxon>Methanobacteriati</taxon>
        <taxon>Methanobacteriota</taxon>
        <taxon>Archaeoglobi</taxon>
        <taxon>Archaeoglobales</taxon>
        <taxon>Archaeoglobaceae</taxon>
        <taxon>Archaeoglobus</taxon>
    </lineage>
</organism>
<protein>
    <submittedName>
        <fullName evidence="1">Uncharacterized protein</fullName>
    </submittedName>
</protein>
<dbReference type="KEGG" id="apo:Arcpr_1091"/>
<evidence type="ECO:0000313" key="2">
    <source>
        <dbReference type="Proteomes" id="UP000001901"/>
    </source>
</evidence>
<evidence type="ECO:0000313" key="1">
    <source>
        <dbReference type="EMBL" id="ADB58150.1"/>
    </source>
</evidence>
<keyword evidence="2" id="KW-1185">Reference proteome</keyword>
<dbReference type="EMBL" id="CP001857">
    <property type="protein sequence ID" value="ADB58150.1"/>
    <property type="molecule type" value="Genomic_DNA"/>
</dbReference>
<gene>
    <name evidence="1" type="ordered locus">Arcpr_1091</name>
</gene>
<proteinExistence type="predicted"/>
<dbReference type="PaxDb" id="572546-Arcpr_1091"/>
<reference evidence="1 2" key="1">
    <citation type="journal article" date="2010" name="Stand. Genomic Sci.">
        <title>Complete genome sequence of Archaeoglobus profundus type strain (AV18).</title>
        <authorList>
            <person name="von Jan M."/>
            <person name="Lapidus A."/>
            <person name="Del Rio T.G."/>
            <person name="Copeland A."/>
            <person name="Tice H."/>
            <person name="Cheng J.F."/>
            <person name="Lucas S."/>
            <person name="Chen F."/>
            <person name="Nolan M."/>
            <person name="Goodwin L."/>
            <person name="Han C."/>
            <person name="Pitluck S."/>
            <person name="Liolios K."/>
            <person name="Ivanova N."/>
            <person name="Mavromatis K."/>
            <person name="Ovchinnikova G."/>
            <person name="Chertkov O."/>
            <person name="Pati A."/>
            <person name="Chen A."/>
            <person name="Palaniappan K."/>
            <person name="Land M."/>
            <person name="Hauser L."/>
            <person name="Chang Y.J."/>
            <person name="Jeffries C.D."/>
            <person name="Saunders E."/>
            <person name="Brettin T."/>
            <person name="Detter J.C."/>
            <person name="Chain P."/>
            <person name="Eichinger K."/>
            <person name="Huber H."/>
            <person name="Spring S."/>
            <person name="Rohde M."/>
            <person name="Goker M."/>
            <person name="Wirth R."/>
            <person name="Woyke T."/>
            <person name="Bristow J."/>
            <person name="Eisen J.A."/>
            <person name="Markowitz V."/>
            <person name="Hugenholtz P."/>
            <person name="Kyrpides N.C."/>
            <person name="Klenk H.P."/>
        </authorList>
    </citation>
    <scope>NUCLEOTIDE SEQUENCE [LARGE SCALE GENOMIC DNA]</scope>
    <source>
        <strain evidence="2">DSM 5631 / JCM 9629 / NBRC 100127 / Av18</strain>
    </source>
</reference>